<accession>A0AAD1WWU4</accession>
<sequence length="75" mass="8301">MADTPSTRDAQTECTMLDRMLLHLDEFFTHYWEMFEVLPAAAAGGQRRGWVQAGEGVHGAQSGTTSHRASNPQHT</sequence>
<name>A0AAD1WWU4_PELCU</name>
<feature type="region of interest" description="Disordered" evidence="1">
    <location>
        <begin position="52"/>
        <end position="75"/>
    </location>
</feature>
<proteinExistence type="predicted"/>
<organism evidence="2 3">
    <name type="scientific">Pelobates cultripes</name>
    <name type="common">Western spadefoot toad</name>
    <dbReference type="NCBI Taxonomy" id="61616"/>
    <lineage>
        <taxon>Eukaryota</taxon>
        <taxon>Metazoa</taxon>
        <taxon>Chordata</taxon>
        <taxon>Craniata</taxon>
        <taxon>Vertebrata</taxon>
        <taxon>Euteleostomi</taxon>
        <taxon>Amphibia</taxon>
        <taxon>Batrachia</taxon>
        <taxon>Anura</taxon>
        <taxon>Pelobatoidea</taxon>
        <taxon>Pelobatidae</taxon>
        <taxon>Pelobates</taxon>
    </lineage>
</organism>
<protein>
    <submittedName>
        <fullName evidence="2">Uncharacterized protein</fullName>
    </submittedName>
</protein>
<dbReference type="AlphaFoldDB" id="A0AAD1WWU4"/>
<evidence type="ECO:0000313" key="3">
    <source>
        <dbReference type="Proteomes" id="UP001295444"/>
    </source>
</evidence>
<gene>
    <name evidence="2" type="ORF">PECUL_23A020233</name>
</gene>
<evidence type="ECO:0000256" key="1">
    <source>
        <dbReference type="SAM" id="MobiDB-lite"/>
    </source>
</evidence>
<dbReference type="Proteomes" id="UP001295444">
    <property type="component" value="Chromosome 13"/>
</dbReference>
<keyword evidence="3" id="KW-1185">Reference proteome</keyword>
<reference evidence="2" key="1">
    <citation type="submission" date="2022-03" db="EMBL/GenBank/DDBJ databases">
        <authorList>
            <person name="Alioto T."/>
            <person name="Alioto T."/>
            <person name="Gomez Garrido J."/>
        </authorList>
    </citation>
    <scope>NUCLEOTIDE SEQUENCE</scope>
</reference>
<feature type="compositionally biased region" description="Polar residues" evidence="1">
    <location>
        <begin position="61"/>
        <end position="75"/>
    </location>
</feature>
<evidence type="ECO:0000313" key="2">
    <source>
        <dbReference type="EMBL" id="CAH2327161.1"/>
    </source>
</evidence>
<dbReference type="EMBL" id="OW240924">
    <property type="protein sequence ID" value="CAH2327161.1"/>
    <property type="molecule type" value="Genomic_DNA"/>
</dbReference>